<dbReference type="SUPFAM" id="SSF47413">
    <property type="entry name" value="lambda repressor-like DNA-binding domains"/>
    <property type="match status" value="1"/>
</dbReference>
<dbReference type="AlphaFoldDB" id="A0A1T4MA15"/>
<evidence type="ECO:0000259" key="1">
    <source>
        <dbReference type="PROSITE" id="PS50943"/>
    </source>
</evidence>
<dbReference type="Pfam" id="PF13443">
    <property type="entry name" value="HTH_26"/>
    <property type="match status" value="1"/>
</dbReference>
<dbReference type="PROSITE" id="PS50943">
    <property type="entry name" value="HTH_CROC1"/>
    <property type="match status" value="1"/>
</dbReference>
<dbReference type="RefSeq" id="WP_078830758.1">
    <property type="nucleotide sequence ID" value="NZ_FUWH01000003.1"/>
</dbReference>
<sequence>MEKREKILSGLAHAVNTARRNAGMSIRQLAIAADLEYSLVQRISKGKVNIQFTTLVALIEALNMRPEEFFARYEVAE</sequence>
<dbReference type="GO" id="GO:0003677">
    <property type="term" value="F:DNA binding"/>
    <property type="evidence" value="ECO:0007669"/>
    <property type="project" value="InterPro"/>
</dbReference>
<proteinExistence type="predicted"/>
<dbReference type="STRING" id="413434.SAMN04488132_103275"/>
<organism evidence="2 3">
    <name type="scientific">Sediminibacterium ginsengisoli</name>
    <dbReference type="NCBI Taxonomy" id="413434"/>
    <lineage>
        <taxon>Bacteria</taxon>
        <taxon>Pseudomonadati</taxon>
        <taxon>Bacteroidota</taxon>
        <taxon>Chitinophagia</taxon>
        <taxon>Chitinophagales</taxon>
        <taxon>Chitinophagaceae</taxon>
        <taxon>Sediminibacterium</taxon>
    </lineage>
</organism>
<dbReference type="Gene3D" id="1.10.260.40">
    <property type="entry name" value="lambda repressor-like DNA-binding domains"/>
    <property type="match status" value="1"/>
</dbReference>
<keyword evidence="3" id="KW-1185">Reference proteome</keyword>
<accession>A0A1T4MA15</accession>
<reference evidence="2 3" key="1">
    <citation type="submission" date="2017-02" db="EMBL/GenBank/DDBJ databases">
        <authorList>
            <person name="Peterson S.W."/>
        </authorList>
    </citation>
    <scope>NUCLEOTIDE SEQUENCE [LARGE SCALE GENOMIC DNA]</scope>
    <source>
        <strain evidence="2 3">DSM 22335</strain>
    </source>
</reference>
<evidence type="ECO:0000313" key="2">
    <source>
        <dbReference type="EMBL" id="SJZ63860.1"/>
    </source>
</evidence>
<gene>
    <name evidence="2" type="ORF">SAMN04488132_103275</name>
</gene>
<name>A0A1T4MA15_9BACT</name>
<dbReference type="InterPro" id="IPR010982">
    <property type="entry name" value="Lambda_DNA-bd_dom_sf"/>
</dbReference>
<dbReference type="SMART" id="SM00530">
    <property type="entry name" value="HTH_XRE"/>
    <property type="match status" value="1"/>
</dbReference>
<feature type="domain" description="HTH cro/C1-type" evidence="1">
    <location>
        <begin position="15"/>
        <end position="69"/>
    </location>
</feature>
<protein>
    <submittedName>
        <fullName evidence="2">Helix-turn-helix domain-containing protein</fullName>
    </submittedName>
</protein>
<dbReference type="InterPro" id="IPR001387">
    <property type="entry name" value="Cro/C1-type_HTH"/>
</dbReference>
<dbReference type="Proteomes" id="UP000190888">
    <property type="component" value="Unassembled WGS sequence"/>
</dbReference>
<dbReference type="OrthoDB" id="769934at2"/>
<evidence type="ECO:0000313" key="3">
    <source>
        <dbReference type="Proteomes" id="UP000190888"/>
    </source>
</evidence>
<dbReference type="CDD" id="cd00093">
    <property type="entry name" value="HTH_XRE"/>
    <property type="match status" value="1"/>
</dbReference>
<dbReference type="EMBL" id="FUWH01000003">
    <property type="protein sequence ID" value="SJZ63860.1"/>
    <property type="molecule type" value="Genomic_DNA"/>
</dbReference>